<keyword evidence="7 10" id="KW-1133">Transmembrane helix</keyword>
<dbReference type="FunFam" id="1.20.81.30:FF:000001">
    <property type="entry name" value="Type II secretion system protein F"/>
    <property type="match status" value="1"/>
</dbReference>
<accession>A0A9D2AFC7</accession>
<dbReference type="Pfam" id="PF00482">
    <property type="entry name" value="T2SSF"/>
    <property type="match status" value="2"/>
</dbReference>
<reference evidence="12" key="1">
    <citation type="journal article" date="2021" name="PeerJ">
        <title>Extensive microbial diversity within the chicken gut microbiome revealed by metagenomics and culture.</title>
        <authorList>
            <person name="Gilroy R."/>
            <person name="Ravi A."/>
            <person name="Getino M."/>
            <person name="Pursley I."/>
            <person name="Horton D.L."/>
            <person name="Alikhan N.F."/>
            <person name="Baker D."/>
            <person name="Gharbi K."/>
            <person name="Hall N."/>
            <person name="Watson M."/>
            <person name="Adriaenssens E.M."/>
            <person name="Foster-Nyarko E."/>
            <person name="Jarju S."/>
            <person name="Secka A."/>
            <person name="Antonio M."/>
            <person name="Oren A."/>
            <person name="Chaudhuri R.R."/>
            <person name="La Ragione R."/>
            <person name="Hildebrand F."/>
            <person name="Pallen M.J."/>
        </authorList>
    </citation>
    <scope>NUCLEOTIDE SEQUENCE</scope>
    <source>
        <strain evidence="12">811</strain>
    </source>
</reference>
<keyword evidence="6 9" id="KW-0812">Transmembrane</keyword>
<evidence type="ECO:0000256" key="5">
    <source>
        <dbReference type="ARBA" id="ARBA00022519"/>
    </source>
</evidence>
<evidence type="ECO:0000256" key="1">
    <source>
        <dbReference type="ARBA" id="ARBA00004429"/>
    </source>
</evidence>
<feature type="domain" description="Type II secretion system protein GspF" evidence="11">
    <location>
        <begin position="68"/>
        <end position="191"/>
    </location>
</feature>
<keyword evidence="4" id="KW-1003">Cell membrane</keyword>
<dbReference type="PROSITE" id="PS00874">
    <property type="entry name" value="T2SP_F"/>
    <property type="match status" value="1"/>
</dbReference>
<dbReference type="PANTHER" id="PTHR30012:SF0">
    <property type="entry name" value="TYPE II SECRETION SYSTEM PROTEIN F-RELATED"/>
    <property type="match status" value="1"/>
</dbReference>
<dbReference type="GO" id="GO:0005886">
    <property type="term" value="C:plasma membrane"/>
    <property type="evidence" value="ECO:0007669"/>
    <property type="project" value="UniProtKB-SubCell"/>
</dbReference>
<comment type="caution">
    <text evidence="12">The sequence shown here is derived from an EMBL/GenBank/DDBJ whole genome shotgun (WGS) entry which is preliminary data.</text>
</comment>
<feature type="transmembrane region" description="Helical" evidence="10">
    <location>
        <begin position="370"/>
        <end position="391"/>
    </location>
</feature>
<evidence type="ECO:0000313" key="13">
    <source>
        <dbReference type="Proteomes" id="UP000824204"/>
    </source>
</evidence>
<feature type="transmembrane region" description="Helical" evidence="10">
    <location>
        <begin position="222"/>
        <end position="241"/>
    </location>
</feature>
<comment type="subcellular location">
    <subcellularLocation>
        <location evidence="1">Cell inner membrane</location>
        <topology evidence="1">Multi-pass membrane protein</topology>
    </subcellularLocation>
    <subcellularLocation>
        <location evidence="9">Cell membrane</location>
        <topology evidence="9">Multi-pass membrane protein</topology>
    </subcellularLocation>
</comment>
<name>A0A9D2AFC7_9FIRM</name>
<evidence type="ECO:0000259" key="11">
    <source>
        <dbReference type="Pfam" id="PF00482"/>
    </source>
</evidence>
<evidence type="ECO:0000256" key="6">
    <source>
        <dbReference type="ARBA" id="ARBA00022692"/>
    </source>
</evidence>
<feature type="transmembrane region" description="Helical" evidence="10">
    <location>
        <begin position="168"/>
        <end position="190"/>
    </location>
</feature>
<dbReference type="InterPro" id="IPR042094">
    <property type="entry name" value="T2SS_GspF_sf"/>
</dbReference>
<evidence type="ECO:0000256" key="7">
    <source>
        <dbReference type="ARBA" id="ARBA00022989"/>
    </source>
</evidence>
<dbReference type="PRINTS" id="PR00812">
    <property type="entry name" value="BCTERIALGSPF"/>
</dbReference>
<comment type="similarity">
    <text evidence="2 9">Belongs to the GSP F family.</text>
</comment>
<reference evidence="12" key="2">
    <citation type="submission" date="2021-04" db="EMBL/GenBank/DDBJ databases">
        <authorList>
            <person name="Gilroy R."/>
        </authorList>
    </citation>
    <scope>NUCLEOTIDE SEQUENCE</scope>
    <source>
        <strain evidence="12">811</strain>
    </source>
</reference>
<feature type="domain" description="Type II secretion system protein GspF" evidence="11">
    <location>
        <begin position="271"/>
        <end position="393"/>
    </location>
</feature>
<evidence type="ECO:0000256" key="3">
    <source>
        <dbReference type="ARBA" id="ARBA00022448"/>
    </source>
</evidence>
<keyword evidence="3 9" id="KW-0813">Transport</keyword>
<dbReference type="PANTHER" id="PTHR30012">
    <property type="entry name" value="GENERAL SECRETION PATHWAY PROTEIN"/>
    <property type="match status" value="1"/>
</dbReference>
<evidence type="ECO:0000256" key="8">
    <source>
        <dbReference type="ARBA" id="ARBA00023136"/>
    </source>
</evidence>
<sequence>MKKYKYRAVNLNGKRIEGVFLAENEDDLRAQLAKQNLFLVSAKVRSDKSPNAFFSVSGKVSVNELSTFCRQFAIMITSGTSIIDSLNVLRRQPYSGYLRSVLEIVYEDVKGGKLLSEAMAKHKRAFPNFFRSMVRVGEVSGAIDDVLLSVADYFEADSKLKAKLRSALAYPCILIVMAIAVLALMVGFIIPSFESALSKLNVDMPPLTIAIYDIGHFFTNNWKIIILVVVLLIGCWILFLMSKKGRYLWDKCKYHLPFVRGIVRNSVAARFCRAFSLLMGSGMDIVDAMDEVCIVFGNAYVAAQFRKAAEDVRQGMSFTTALQAYNLFPTMLVQMVSVGEKTAELDTVLGRSTSFFENQVERAITSITNLIQPVILVIIGGSVGVLFMAIYSPLLEVMNMDPTNNDPTNVLQAARLFLAQAPIFGR</sequence>
<evidence type="ECO:0000256" key="10">
    <source>
        <dbReference type="SAM" id="Phobius"/>
    </source>
</evidence>
<organism evidence="12 13">
    <name type="scientific">Candidatus Borkfalkia faecipullorum</name>
    <dbReference type="NCBI Taxonomy" id="2838510"/>
    <lineage>
        <taxon>Bacteria</taxon>
        <taxon>Bacillati</taxon>
        <taxon>Bacillota</taxon>
        <taxon>Clostridia</taxon>
        <taxon>Christensenellales</taxon>
        <taxon>Christensenellaceae</taxon>
        <taxon>Candidatus Borkfalkia</taxon>
    </lineage>
</organism>
<proteinExistence type="inferred from homology"/>
<dbReference type="Gene3D" id="1.20.81.30">
    <property type="entry name" value="Type II secretion system (T2SS), domain F"/>
    <property type="match status" value="2"/>
</dbReference>
<gene>
    <name evidence="12" type="ORF">H9741_03270</name>
</gene>
<dbReference type="GO" id="GO:0009306">
    <property type="term" value="P:protein secretion"/>
    <property type="evidence" value="ECO:0007669"/>
    <property type="project" value="InterPro"/>
</dbReference>
<evidence type="ECO:0000256" key="4">
    <source>
        <dbReference type="ARBA" id="ARBA00022475"/>
    </source>
</evidence>
<evidence type="ECO:0000256" key="9">
    <source>
        <dbReference type="RuleBase" id="RU003923"/>
    </source>
</evidence>
<dbReference type="Proteomes" id="UP000824204">
    <property type="component" value="Unassembled WGS sequence"/>
</dbReference>
<evidence type="ECO:0000256" key="2">
    <source>
        <dbReference type="ARBA" id="ARBA00005745"/>
    </source>
</evidence>
<dbReference type="EMBL" id="DXFX01000043">
    <property type="protein sequence ID" value="HIX07466.1"/>
    <property type="molecule type" value="Genomic_DNA"/>
</dbReference>
<evidence type="ECO:0000313" key="12">
    <source>
        <dbReference type="EMBL" id="HIX07466.1"/>
    </source>
</evidence>
<dbReference type="AlphaFoldDB" id="A0A9D2AFC7"/>
<protein>
    <submittedName>
        <fullName evidence="12">Type II secretion system F family protein</fullName>
    </submittedName>
</protein>
<keyword evidence="8 10" id="KW-0472">Membrane</keyword>
<dbReference type="InterPro" id="IPR001992">
    <property type="entry name" value="T2SS_GspF/T4SS_PilC_CS"/>
</dbReference>
<dbReference type="InterPro" id="IPR003004">
    <property type="entry name" value="GspF/PilC"/>
</dbReference>
<keyword evidence="5" id="KW-0997">Cell inner membrane</keyword>
<dbReference type="InterPro" id="IPR018076">
    <property type="entry name" value="T2SS_GspF_dom"/>
</dbReference>